<evidence type="ECO:0000256" key="8">
    <source>
        <dbReference type="ARBA" id="ARBA00035676"/>
    </source>
</evidence>
<comment type="cofactor">
    <cofactor evidence="1 11">
        <name>pyridoxal 5'-phosphate</name>
        <dbReference type="ChEBI" id="CHEBI:597326"/>
    </cofactor>
</comment>
<dbReference type="InterPro" id="IPR017824">
    <property type="entry name" value="Aminodeoxychorismate_lyase_IV"/>
</dbReference>
<evidence type="ECO:0000256" key="10">
    <source>
        <dbReference type="RuleBase" id="RU004106"/>
    </source>
</evidence>
<evidence type="ECO:0000256" key="4">
    <source>
        <dbReference type="ARBA" id="ARBA00022898"/>
    </source>
</evidence>
<dbReference type="NCBIfam" id="NF005800">
    <property type="entry name" value="PRK07650.1"/>
    <property type="match status" value="1"/>
</dbReference>
<keyword evidence="6 12" id="KW-0456">Lyase</keyword>
<dbReference type="Proteomes" id="UP001596549">
    <property type="component" value="Unassembled WGS sequence"/>
</dbReference>
<keyword evidence="5" id="KW-0289">Folate biosynthesis</keyword>
<dbReference type="PROSITE" id="PS00770">
    <property type="entry name" value="AA_TRANSFER_CLASS_4"/>
    <property type="match status" value="1"/>
</dbReference>
<name>A0ABW2NRE8_9BACL</name>
<comment type="catalytic activity">
    <reaction evidence="9">
        <text>4-amino-4-deoxychorismate = 4-aminobenzoate + pyruvate + H(+)</text>
        <dbReference type="Rhea" id="RHEA:16201"/>
        <dbReference type="ChEBI" id="CHEBI:15361"/>
        <dbReference type="ChEBI" id="CHEBI:15378"/>
        <dbReference type="ChEBI" id="CHEBI:17836"/>
        <dbReference type="ChEBI" id="CHEBI:58406"/>
        <dbReference type="EC" id="4.1.3.38"/>
    </reaction>
</comment>
<evidence type="ECO:0000256" key="5">
    <source>
        <dbReference type="ARBA" id="ARBA00022909"/>
    </source>
</evidence>
<dbReference type="InterPro" id="IPR050571">
    <property type="entry name" value="Class-IV_PLP-Dep_Aminotrnsfr"/>
</dbReference>
<comment type="similarity">
    <text evidence="2 10">Belongs to the class-IV pyridoxal-phosphate-dependent aminotransferase family.</text>
</comment>
<dbReference type="RefSeq" id="WP_379749820.1">
    <property type="nucleotide sequence ID" value="NZ_JBHTCP010000036.1"/>
</dbReference>
<dbReference type="InterPro" id="IPR018300">
    <property type="entry name" value="Aminotrans_IV_CS"/>
</dbReference>
<evidence type="ECO:0000256" key="7">
    <source>
        <dbReference type="ARBA" id="ARBA00035633"/>
    </source>
</evidence>
<evidence type="ECO:0000256" key="11">
    <source>
        <dbReference type="RuleBase" id="RU004516"/>
    </source>
</evidence>
<dbReference type="Gene3D" id="3.20.10.10">
    <property type="entry name" value="D-amino Acid Aminotransferase, subunit A, domain 2"/>
    <property type="match status" value="1"/>
</dbReference>
<dbReference type="InterPro" id="IPR001544">
    <property type="entry name" value="Aminotrans_IV"/>
</dbReference>
<dbReference type="PANTHER" id="PTHR42743:SF11">
    <property type="entry name" value="AMINODEOXYCHORISMATE LYASE"/>
    <property type="match status" value="1"/>
</dbReference>
<reference evidence="13" key="1">
    <citation type="journal article" date="2019" name="Int. J. Syst. Evol. Microbiol.">
        <title>The Global Catalogue of Microorganisms (GCM) 10K type strain sequencing project: providing services to taxonomists for standard genome sequencing and annotation.</title>
        <authorList>
            <consortium name="The Broad Institute Genomics Platform"/>
            <consortium name="The Broad Institute Genome Sequencing Center for Infectious Disease"/>
            <person name="Wu L."/>
            <person name="Ma J."/>
        </authorList>
    </citation>
    <scope>NUCLEOTIDE SEQUENCE [LARGE SCALE GENOMIC DNA]</scope>
    <source>
        <strain evidence="13">NBRC 106396</strain>
    </source>
</reference>
<comment type="subunit">
    <text evidence="3">Homodimer.</text>
</comment>
<dbReference type="PANTHER" id="PTHR42743">
    <property type="entry name" value="AMINO-ACID AMINOTRANSFERASE"/>
    <property type="match status" value="1"/>
</dbReference>
<evidence type="ECO:0000256" key="1">
    <source>
        <dbReference type="ARBA" id="ARBA00001933"/>
    </source>
</evidence>
<evidence type="ECO:0000256" key="3">
    <source>
        <dbReference type="ARBA" id="ARBA00011738"/>
    </source>
</evidence>
<comment type="caution">
    <text evidence="12">The sequence shown here is derived from an EMBL/GenBank/DDBJ whole genome shotgun (WGS) entry which is preliminary data.</text>
</comment>
<dbReference type="EC" id="4.1.3.38" evidence="8"/>
<keyword evidence="4 11" id="KW-0663">Pyridoxal phosphate</keyword>
<evidence type="ECO:0000256" key="9">
    <source>
        <dbReference type="ARBA" id="ARBA00049529"/>
    </source>
</evidence>
<dbReference type="CDD" id="cd01559">
    <property type="entry name" value="ADCL_like"/>
    <property type="match status" value="1"/>
</dbReference>
<protein>
    <recommendedName>
        <fullName evidence="8">aminodeoxychorismate lyase</fullName>
        <ecNumber evidence="8">4.1.3.38</ecNumber>
    </recommendedName>
</protein>
<dbReference type="InterPro" id="IPR043132">
    <property type="entry name" value="BCAT-like_C"/>
</dbReference>
<organism evidence="12 13">
    <name type="scientific">Fictibacillus iocasae</name>
    <dbReference type="NCBI Taxonomy" id="2715437"/>
    <lineage>
        <taxon>Bacteria</taxon>
        <taxon>Bacillati</taxon>
        <taxon>Bacillota</taxon>
        <taxon>Bacilli</taxon>
        <taxon>Bacillales</taxon>
        <taxon>Fictibacillaceae</taxon>
        <taxon>Fictibacillus</taxon>
    </lineage>
</organism>
<dbReference type="EMBL" id="JBHTCP010000036">
    <property type="protein sequence ID" value="MFC7372335.1"/>
    <property type="molecule type" value="Genomic_DNA"/>
</dbReference>
<dbReference type="Pfam" id="PF01063">
    <property type="entry name" value="Aminotran_4"/>
    <property type="match status" value="1"/>
</dbReference>
<keyword evidence="13" id="KW-1185">Reference proteome</keyword>
<evidence type="ECO:0000256" key="6">
    <source>
        <dbReference type="ARBA" id="ARBA00023239"/>
    </source>
</evidence>
<evidence type="ECO:0000256" key="2">
    <source>
        <dbReference type="ARBA" id="ARBA00009320"/>
    </source>
</evidence>
<evidence type="ECO:0000313" key="13">
    <source>
        <dbReference type="Proteomes" id="UP001596549"/>
    </source>
</evidence>
<evidence type="ECO:0000313" key="12">
    <source>
        <dbReference type="EMBL" id="MFC7372335.1"/>
    </source>
</evidence>
<accession>A0ABW2NRE8</accession>
<sequence length="285" mass="31846">MYISINGVLVRNEEASISPFDHGFMYGLGAFETFRTYDGHPFLLSDHVDRLNAAMDQLNINRLFTLEEVQTMTADLLVKNGCSDAYIRFNVSAGIGEIGLQTTAYKDPTVIVYGKPLGSAPAVEKELVLLKTRRNTPEGSERIKSHHYLNSILGKRELTDPLHQEGLFLTQDGDIAEGCVSNVFWMNDGVLFTPAVSTGILNGITRQFVLALAGTLNIQTTSGYYKKEDLLQADEIFLTNSIQEIVPVTRFAQKDYPGKDGKTAKLLQSRYDTYKYSLLSIKEWK</sequence>
<comment type="pathway">
    <text evidence="7">Cofactor biosynthesis; tetrahydrofolate biosynthesis; 4-aminobenzoate from chorismate: step 2/2.</text>
</comment>
<dbReference type="InterPro" id="IPR036038">
    <property type="entry name" value="Aminotransferase-like"/>
</dbReference>
<proteinExistence type="inferred from homology"/>
<gene>
    <name evidence="12" type="primary">pabC</name>
    <name evidence="12" type="ORF">ACFQPF_11675</name>
</gene>
<dbReference type="GO" id="GO:0008696">
    <property type="term" value="F:4-amino-4-deoxychorismate lyase activity"/>
    <property type="evidence" value="ECO:0007669"/>
    <property type="project" value="UniProtKB-EC"/>
</dbReference>
<dbReference type="InterPro" id="IPR043131">
    <property type="entry name" value="BCAT-like_N"/>
</dbReference>
<dbReference type="SUPFAM" id="SSF56752">
    <property type="entry name" value="D-aminoacid aminotransferase-like PLP-dependent enzymes"/>
    <property type="match status" value="1"/>
</dbReference>
<dbReference type="Gene3D" id="3.30.470.10">
    <property type="match status" value="1"/>
</dbReference>